<reference evidence="1 2" key="1">
    <citation type="journal article" date="2007" name="PLoS ONE">
        <title>Molecular analysis of a leprosy immunotherapeutic bacillus provides insights into Mycobacterium evolution.</title>
        <authorList>
            <person name="Ahmed N."/>
            <person name="Saini V."/>
            <person name="Raghuvanshi S."/>
            <person name="Khurana J.P."/>
            <person name="Tyagi A.K."/>
            <person name="Tyagi A.K."/>
            <person name="Hasnain S.E."/>
        </authorList>
    </citation>
    <scope>NUCLEOTIDE SEQUENCE [LARGE SCALE GENOMIC DNA]</scope>
    <source>
        <strain evidence="1">MTCC 9506</strain>
    </source>
</reference>
<evidence type="ECO:0000313" key="2">
    <source>
        <dbReference type="Proteomes" id="UP000007329"/>
    </source>
</evidence>
<dbReference type="PATRIC" id="fig|1232724.3.peg.2106"/>
<accession>J9WD32</accession>
<reference evidence="1 2" key="2">
    <citation type="journal article" date="2012" name="Nucleic Acids Res.">
        <title>Massive gene acquisitions in Mycobacterium indicus pranii provide a perspective on mycobacterial evolution.</title>
        <authorList>
            <person name="Saini V."/>
            <person name="Raghuvanshi S."/>
            <person name="Khurana J.P."/>
            <person name="Ahmed N."/>
            <person name="Hasnain S.E."/>
            <person name="Tyagi A.K."/>
            <person name="Tyagi A.K."/>
        </authorList>
    </citation>
    <scope>NUCLEOTIDE SEQUENCE [LARGE SCALE GENOMIC DNA]</scope>
    <source>
        <strain evidence="2">DSM 45239 / MTCC 9506</strain>
    </source>
</reference>
<dbReference type="Proteomes" id="UP000007329">
    <property type="component" value="Chromosome"/>
</dbReference>
<protein>
    <submittedName>
        <fullName evidence="1">Uncharacterized protein</fullName>
    </submittedName>
</protein>
<proteinExistence type="predicted"/>
<organism evidence="1 2">
    <name type="scientific">Mycobacterium indicus pranii (strain DSM 45239 / MTCC 9506)</name>
    <dbReference type="NCBI Taxonomy" id="1232724"/>
    <lineage>
        <taxon>Bacteria</taxon>
        <taxon>Bacillati</taxon>
        <taxon>Actinomycetota</taxon>
        <taxon>Actinomycetes</taxon>
        <taxon>Mycobacteriales</taxon>
        <taxon>Mycobacteriaceae</taxon>
        <taxon>Mycobacterium</taxon>
        <taxon>Mycobacterium avium complex (MAC)</taxon>
    </lineage>
</organism>
<evidence type="ECO:0000313" key="1">
    <source>
        <dbReference type="EMBL" id="AFS14078.1"/>
    </source>
</evidence>
<dbReference type="AlphaFoldDB" id="J9WD32"/>
<dbReference type="KEGG" id="mid:MIP_03036"/>
<dbReference type="EMBL" id="CP002275">
    <property type="protein sequence ID" value="AFS14078.1"/>
    <property type="molecule type" value="Genomic_DNA"/>
</dbReference>
<dbReference type="HOGENOM" id="CLU_129818_0_0_11"/>
<name>J9WD32_MYCIP</name>
<sequence length="109" mass="12100">MSTQLADHWVPQLSSKRPGVVDNGAVWDNAMTLREHLQLRQSYPNVRLLWSGDWSTFSGPDFWVTVAGITFADPAGPLAWCRSQGFDRDHCAAKLISTTHPEPGSTAYN</sequence>
<gene>
    <name evidence="1" type="ORF">MIP_03036</name>
</gene>